<gene>
    <name evidence="1" type="ORF">GIB67_005514</name>
</gene>
<evidence type="ECO:0000313" key="2">
    <source>
        <dbReference type="Proteomes" id="UP000541444"/>
    </source>
</evidence>
<dbReference type="OrthoDB" id="413520at2759"/>
<dbReference type="EMBL" id="JACGCM010000786">
    <property type="protein sequence ID" value="KAF6166652.1"/>
    <property type="molecule type" value="Genomic_DNA"/>
</dbReference>
<dbReference type="PANTHER" id="PTHR14614:SF132">
    <property type="entry name" value="PROTEIN-LYSINE METHYLTRANSFERASE C42C1.13"/>
    <property type="match status" value="1"/>
</dbReference>
<name>A0A7J7NI57_9MAGN</name>
<accession>A0A7J7NI57</accession>
<proteinExistence type="predicted"/>
<dbReference type="Proteomes" id="UP000541444">
    <property type="component" value="Unassembled WGS sequence"/>
</dbReference>
<reference evidence="1 2" key="1">
    <citation type="journal article" date="2020" name="IScience">
        <title>Genome Sequencing of the Endangered Kingdonia uniflora (Circaeasteraceae, Ranunculales) Reveals Potential Mechanisms of Evolutionary Specialization.</title>
        <authorList>
            <person name="Sun Y."/>
            <person name="Deng T."/>
            <person name="Zhang A."/>
            <person name="Moore M.J."/>
            <person name="Landis J.B."/>
            <person name="Lin N."/>
            <person name="Zhang H."/>
            <person name="Zhang X."/>
            <person name="Huang J."/>
            <person name="Zhang X."/>
            <person name="Sun H."/>
            <person name="Wang H."/>
        </authorList>
    </citation>
    <scope>NUCLEOTIDE SEQUENCE [LARGE SCALE GENOMIC DNA]</scope>
    <source>
        <strain evidence="1">TB1705</strain>
        <tissue evidence="1">Leaf</tissue>
    </source>
</reference>
<sequence length="255" mass="28377">MSNNHNEQEEEDDESDTNFLKILEDEEPNNNGEQQITQQVVAHYLTSIKSTLVIRQITSQGLSFQLWPAATTLVTLLDNHQPTTLSSILHPRVPPLRILELGSGTGLLGIAAASILGANVTLTDLPHVLPNLQFNADANKETVGGSSVSVASLRWGEEEDMKSIGREFDVILGSDVVYYHHLYDPLLKTLRFFLLNGNSSDQKAVFVMSHLKRWKKESAFFKKARKMFKVQVLHYGMPLPGSRIGVVVYSFSGKS</sequence>
<evidence type="ECO:0000313" key="1">
    <source>
        <dbReference type="EMBL" id="KAF6166652.1"/>
    </source>
</evidence>
<organism evidence="1 2">
    <name type="scientific">Kingdonia uniflora</name>
    <dbReference type="NCBI Taxonomy" id="39325"/>
    <lineage>
        <taxon>Eukaryota</taxon>
        <taxon>Viridiplantae</taxon>
        <taxon>Streptophyta</taxon>
        <taxon>Embryophyta</taxon>
        <taxon>Tracheophyta</taxon>
        <taxon>Spermatophyta</taxon>
        <taxon>Magnoliopsida</taxon>
        <taxon>Ranunculales</taxon>
        <taxon>Circaeasteraceae</taxon>
        <taxon>Kingdonia</taxon>
    </lineage>
</organism>
<dbReference type="PANTHER" id="PTHR14614">
    <property type="entry name" value="HEPATOCELLULAR CARCINOMA-ASSOCIATED ANTIGEN"/>
    <property type="match status" value="1"/>
</dbReference>
<dbReference type="CDD" id="cd02440">
    <property type="entry name" value="AdoMet_MTases"/>
    <property type="match status" value="1"/>
</dbReference>
<dbReference type="InterPro" id="IPR029063">
    <property type="entry name" value="SAM-dependent_MTases_sf"/>
</dbReference>
<keyword evidence="2" id="KW-1185">Reference proteome</keyword>
<dbReference type="SUPFAM" id="SSF53335">
    <property type="entry name" value="S-adenosyl-L-methionine-dependent methyltransferases"/>
    <property type="match status" value="1"/>
</dbReference>
<comment type="caution">
    <text evidence="1">The sequence shown here is derived from an EMBL/GenBank/DDBJ whole genome shotgun (WGS) entry which is preliminary data.</text>
</comment>
<dbReference type="Pfam" id="PF10294">
    <property type="entry name" value="Methyltransf_16"/>
    <property type="match status" value="1"/>
</dbReference>
<dbReference type="Gene3D" id="3.40.50.150">
    <property type="entry name" value="Vaccinia Virus protein VP39"/>
    <property type="match status" value="1"/>
</dbReference>
<dbReference type="AlphaFoldDB" id="A0A7J7NI57"/>
<dbReference type="InterPro" id="IPR019410">
    <property type="entry name" value="Methyltransf_16"/>
</dbReference>
<protein>
    <submittedName>
        <fullName evidence="1">Uncharacterized protein</fullName>
    </submittedName>
</protein>